<dbReference type="InterPro" id="IPR050382">
    <property type="entry name" value="MFS_Na/Anion_cotransporter"/>
</dbReference>
<dbReference type="Pfam" id="PF07690">
    <property type="entry name" value="MFS_1"/>
    <property type="match status" value="1"/>
</dbReference>
<dbReference type="EMBL" id="JBDIME010000007">
    <property type="protein sequence ID" value="MEN2790121.1"/>
    <property type="molecule type" value="Genomic_DNA"/>
</dbReference>
<dbReference type="Gene3D" id="1.20.1250.20">
    <property type="entry name" value="MFS general substrate transporter like domains"/>
    <property type="match status" value="2"/>
</dbReference>
<feature type="transmembrane region" description="Helical" evidence="5">
    <location>
        <begin position="290"/>
        <end position="308"/>
    </location>
</feature>
<dbReference type="RefSeq" id="WP_343888695.1">
    <property type="nucleotide sequence ID" value="NZ_BAAAEH010000010.1"/>
</dbReference>
<feature type="transmembrane region" description="Helical" evidence="5">
    <location>
        <begin position="377"/>
        <end position="400"/>
    </location>
</feature>
<evidence type="ECO:0000256" key="2">
    <source>
        <dbReference type="ARBA" id="ARBA00022692"/>
    </source>
</evidence>
<evidence type="ECO:0000256" key="4">
    <source>
        <dbReference type="ARBA" id="ARBA00023136"/>
    </source>
</evidence>
<evidence type="ECO:0000259" key="6">
    <source>
        <dbReference type="PROSITE" id="PS50850"/>
    </source>
</evidence>
<evidence type="ECO:0000256" key="3">
    <source>
        <dbReference type="ARBA" id="ARBA00022989"/>
    </source>
</evidence>
<dbReference type="InterPro" id="IPR020846">
    <property type="entry name" value="MFS_dom"/>
</dbReference>
<evidence type="ECO:0000313" key="7">
    <source>
        <dbReference type="EMBL" id="MEN2790121.1"/>
    </source>
</evidence>
<name>A0ABU9Y2V4_9SPHN</name>
<evidence type="ECO:0000256" key="1">
    <source>
        <dbReference type="ARBA" id="ARBA00004141"/>
    </source>
</evidence>
<gene>
    <name evidence="7" type="ORF">ABC974_10830</name>
</gene>
<comment type="subcellular location">
    <subcellularLocation>
        <location evidence="1">Membrane</location>
        <topology evidence="1">Multi-pass membrane protein</topology>
    </subcellularLocation>
</comment>
<dbReference type="PANTHER" id="PTHR11662">
    <property type="entry name" value="SOLUTE CARRIER FAMILY 17"/>
    <property type="match status" value="1"/>
</dbReference>
<proteinExistence type="predicted"/>
<feature type="transmembrane region" description="Helical" evidence="5">
    <location>
        <begin position="64"/>
        <end position="83"/>
    </location>
</feature>
<feature type="transmembrane region" description="Helical" evidence="5">
    <location>
        <begin position="315"/>
        <end position="332"/>
    </location>
</feature>
<feature type="domain" description="Major facilitator superfamily (MFS) profile" evidence="6">
    <location>
        <begin position="1"/>
        <end position="405"/>
    </location>
</feature>
<protein>
    <submittedName>
        <fullName evidence="7">MFS transporter</fullName>
    </submittedName>
</protein>
<feature type="transmembrane region" description="Helical" evidence="5">
    <location>
        <begin position="157"/>
        <end position="176"/>
    </location>
</feature>
<dbReference type="Proteomes" id="UP001419910">
    <property type="component" value="Unassembled WGS sequence"/>
</dbReference>
<feature type="transmembrane region" description="Helical" evidence="5">
    <location>
        <begin position="129"/>
        <end position="151"/>
    </location>
</feature>
<feature type="transmembrane region" description="Helical" evidence="5">
    <location>
        <begin position="257"/>
        <end position="278"/>
    </location>
</feature>
<evidence type="ECO:0000313" key="8">
    <source>
        <dbReference type="Proteomes" id="UP001419910"/>
    </source>
</evidence>
<comment type="caution">
    <text evidence="7">The sequence shown here is derived from an EMBL/GenBank/DDBJ whole genome shotgun (WGS) entry which is preliminary data.</text>
</comment>
<dbReference type="CDD" id="cd17319">
    <property type="entry name" value="MFS_ExuT_GudP_like"/>
    <property type="match status" value="1"/>
</dbReference>
<feature type="transmembrane region" description="Helical" evidence="5">
    <location>
        <begin position="220"/>
        <end position="245"/>
    </location>
</feature>
<dbReference type="PANTHER" id="PTHR11662:SF399">
    <property type="entry name" value="FI19708P1-RELATED"/>
    <property type="match status" value="1"/>
</dbReference>
<dbReference type="InterPro" id="IPR036259">
    <property type="entry name" value="MFS_trans_sf"/>
</dbReference>
<dbReference type="SUPFAM" id="SSF103473">
    <property type="entry name" value="MFS general substrate transporter"/>
    <property type="match status" value="1"/>
</dbReference>
<keyword evidence="8" id="KW-1185">Reference proteome</keyword>
<reference evidence="7 8" key="1">
    <citation type="submission" date="2024-05" db="EMBL/GenBank/DDBJ databases">
        <authorList>
            <person name="Liu Q."/>
            <person name="Xin Y.-H."/>
        </authorList>
    </citation>
    <scope>NUCLEOTIDE SEQUENCE [LARGE SCALE GENOMIC DNA]</scope>
    <source>
        <strain evidence="7 8">CGMCC 1.10181</strain>
    </source>
</reference>
<evidence type="ECO:0000256" key="5">
    <source>
        <dbReference type="SAM" id="Phobius"/>
    </source>
</evidence>
<accession>A0ABU9Y2V4</accession>
<keyword evidence="2 5" id="KW-0812">Transmembrane</keyword>
<sequence>MLFLLSAVAFLDRTNISVAGVQMRQEYGIDQIHLGWVFSAFLIGYAVFQVPAGWLAWRFGPRRVLAVALVWWGVLCVLTALVSPQGAHALILLILVRFALGAGESVMYPAGNQFISRWIPVQERGKANGWIFAGVGAGSTLSPPLITAIIIADGWRAAFYACAGIGLIAGLAWFWLARDTPEEHEGVSPAELAHIHAGLVAPGAPRAALPWGAILSSGNVWALFFSYFAFGYVAWIFFSWFFIYLAEARHVDLKASAFYSMLPPLMMMLGCLSGGWISDRVTAARGLYPGRSGLAMVSFALTALFVVLGSMAQSTGLAVVVLAGGAGALYLSQSSFWSVSADIAGPHTGVVAGFMNMGCQIGGALTSSLTPWIAAEYGWTAAFGVAGALAIAGCVIWALVNPNKPLVPGMEQRIGSIEAIA</sequence>
<dbReference type="PROSITE" id="PS50850">
    <property type="entry name" value="MFS"/>
    <property type="match status" value="1"/>
</dbReference>
<feature type="transmembrane region" description="Helical" evidence="5">
    <location>
        <begin position="35"/>
        <end position="57"/>
    </location>
</feature>
<dbReference type="InterPro" id="IPR011701">
    <property type="entry name" value="MFS"/>
</dbReference>
<organism evidence="7 8">
    <name type="scientific">Sphingomonas oligophenolica</name>
    <dbReference type="NCBI Taxonomy" id="301154"/>
    <lineage>
        <taxon>Bacteria</taxon>
        <taxon>Pseudomonadati</taxon>
        <taxon>Pseudomonadota</taxon>
        <taxon>Alphaproteobacteria</taxon>
        <taxon>Sphingomonadales</taxon>
        <taxon>Sphingomonadaceae</taxon>
        <taxon>Sphingomonas</taxon>
    </lineage>
</organism>
<keyword evidence="4 5" id="KW-0472">Membrane</keyword>
<keyword evidence="3 5" id="KW-1133">Transmembrane helix</keyword>